<accession>A0A9K3PFL2</accession>
<proteinExistence type="predicted"/>
<reference evidence="3" key="1">
    <citation type="journal article" date="2021" name="Sci. Rep.">
        <title>Diploid genomic architecture of Nitzschia inconspicua, an elite biomass production diatom.</title>
        <authorList>
            <person name="Oliver A."/>
            <person name="Podell S."/>
            <person name="Pinowska A."/>
            <person name="Traller J.C."/>
            <person name="Smith S.R."/>
            <person name="McClure R."/>
            <person name="Beliaev A."/>
            <person name="Bohutskyi P."/>
            <person name="Hill E.A."/>
            <person name="Rabines A."/>
            <person name="Zheng H."/>
            <person name="Allen L.Z."/>
            <person name="Kuo A."/>
            <person name="Grigoriev I.V."/>
            <person name="Allen A.E."/>
            <person name="Hazlebeck D."/>
            <person name="Allen E.E."/>
        </authorList>
    </citation>
    <scope>NUCLEOTIDE SEQUENCE</scope>
    <source>
        <strain evidence="3">Hildebrandi</strain>
    </source>
</reference>
<dbReference type="AlphaFoldDB" id="A0A9K3PFL2"/>
<feature type="transmembrane region" description="Helical" evidence="2">
    <location>
        <begin position="204"/>
        <end position="224"/>
    </location>
</feature>
<keyword evidence="2" id="KW-1133">Transmembrane helix</keyword>
<feature type="compositionally biased region" description="Polar residues" evidence="1">
    <location>
        <begin position="12"/>
        <end position="24"/>
    </location>
</feature>
<gene>
    <name evidence="3" type="ORF">IV203_021024</name>
</gene>
<protein>
    <submittedName>
        <fullName evidence="3">Uncharacterized protein</fullName>
    </submittedName>
</protein>
<reference evidence="3" key="2">
    <citation type="submission" date="2021-04" db="EMBL/GenBank/DDBJ databases">
        <authorList>
            <person name="Podell S."/>
        </authorList>
    </citation>
    <scope>NUCLEOTIDE SEQUENCE</scope>
    <source>
        <strain evidence="3">Hildebrandi</strain>
    </source>
</reference>
<feature type="compositionally biased region" description="Polar residues" evidence="1">
    <location>
        <begin position="319"/>
        <end position="328"/>
    </location>
</feature>
<evidence type="ECO:0000256" key="2">
    <source>
        <dbReference type="SAM" id="Phobius"/>
    </source>
</evidence>
<name>A0A9K3PFL2_9STRA</name>
<dbReference type="OrthoDB" id="56944at2759"/>
<evidence type="ECO:0000313" key="3">
    <source>
        <dbReference type="EMBL" id="KAG7343079.1"/>
    </source>
</evidence>
<evidence type="ECO:0000313" key="4">
    <source>
        <dbReference type="Proteomes" id="UP000693970"/>
    </source>
</evidence>
<feature type="transmembrane region" description="Helical" evidence="2">
    <location>
        <begin position="162"/>
        <end position="184"/>
    </location>
</feature>
<feature type="region of interest" description="Disordered" evidence="1">
    <location>
        <begin position="299"/>
        <end position="328"/>
    </location>
</feature>
<dbReference type="Proteomes" id="UP000693970">
    <property type="component" value="Unassembled WGS sequence"/>
</dbReference>
<sequence length="410" mass="45364">MSDSGKLEVGTDGSTNSPQTISQASQHTSRNVYTCLDRIKRAYILLLALSSVVFSILVIFSCEFFSYRTLDGQPWEGLMPPFDTLPSASVGLFSFSSTVTYTGIDISFLDGECEIYDNPWKTGQTDFWLIAQWCAIVAPVVGFLAIIQFIMEMILCRIRCSFLLIPILFFAACGLQGCSFMIFADREFCFNAASQNQCRFDSGAWFSMAATVSYLILAILCTSIDPYVGYGTRLCCFVMTKDIRRKVTQPVRSSDVESDGLGKINAETSISSDGRNWRDIVEDDDEDLDESNMAAVDSNFSGLNVKSTEDSKDEEDVTESSSMLQSPETDLALNSASIESDNNPVLTQSESDVLLNKNSEDRQKAAPALYKHSFPRKPDFLDMCCAGDPLEVEKHLELPVKLQKSKAGNV</sequence>
<dbReference type="EMBL" id="JAGRRH010000024">
    <property type="protein sequence ID" value="KAG7343079.1"/>
    <property type="molecule type" value="Genomic_DNA"/>
</dbReference>
<evidence type="ECO:0000256" key="1">
    <source>
        <dbReference type="SAM" id="MobiDB-lite"/>
    </source>
</evidence>
<feature type="region of interest" description="Disordered" evidence="1">
    <location>
        <begin position="1"/>
        <end position="24"/>
    </location>
</feature>
<keyword evidence="4" id="KW-1185">Reference proteome</keyword>
<feature type="transmembrane region" description="Helical" evidence="2">
    <location>
        <begin position="43"/>
        <end position="67"/>
    </location>
</feature>
<keyword evidence="2" id="KW-0812">Transmembrane</keyword>
<feature type="transmembrane region" description="Helical" evidence="2">
    <location>
        <begin position="127"/>
        <end position="150"/>
    </location>
</feature>
<keyword evidence="2" id="KW-0472">Membrane</keyword>
<comment type="caution">
    <text evidence="3">The sequence shown here is derived from an EMBL/GenBank/DDBJ whole genome shotgun (WGS) entry which is preliminary data.</text>
</comment>
<organism evidence="3 4">
    <name type="scientific">Nitzschia inconspicua</name>
    <dbReference type="NCBI Taxonomy" id="303405"/>
    <lineage>
        <taxon>Eukaryota</taxon>
        <taxon>Sar</taxon>
        <taxon>Stramenopiles</taxon>
        <taxon>Ochrophyta</taxon>
        <taxon>Bacillariophyta</taxon>
        <taxon>Bacillariophyceae</taxon>
        <taxon>Bacillariophycidae</taxon>
        <taxon>Bacillariales</taxon>
        <taxon>Bacillariaceae</taxon>
        <taxon>Nitzschia</taxon>
    </lineage>
</organism>